<evidence type="ECO:0000313" key="5">
    <source>
        <dbReference type="Proteomes" id="UP001189303"/>
    </source>
</evidence>
<keyword evidence="2" id="KW-0732">Signal</keyword>
<evidence type="ECO:0000313" key="3">
    <source>
        <dbReference type="EMBL" id="CAJ0724204.1"/>
    </source>
</evidence>
<dbReference type="AlphaFoldDB" id="A0A2P4RLI6"/>
<comment type="caution">
    <text evidence="4">The sequence shown here is derived from an EMBL/GenBank/DDBJ whole genome shotgun (WGS) entry which is preliminary data.</text>
</comment>
<reference evidence="3 5" key="2">
    <citation type="submission" date="2023-07" db="EMBL/GenBank/DDBJ databases">
        <authorList>
            <person name="Peeters C."/>
        </authorList>
    </citation>
    <scope>NUCLEOTIDE SEQUENCE [LARGE SCALE GENOMIC DNA]</scope>
    <source>
        <strain evidence="3 5">R-38712</strain>
    </source>
</reference>
<feature type="chain" id="PRO_5044384893" evidence="2">
    <location>
        <begin position="32"/>
        <end position="83"/>
    </location>
</feature>
<feature type="region of interest" description="Disordered" evidence="1">
    <location>
        <begin position="38"/>
        <end position="83"/>
    </location>
</feature>
<dbReference type="Proteomes" id="UP001189303">
    <property type="component" value="Unassembled WGS sequence"/>
</dbReference>
<sequence>MQITTQRFATRSLVAAASGLMLALSAAVAHAGSIDPYQPAHKVSRADPYTDGAKVSRTDPYTDGAKMGRADPYTDGACSDRQP</sequence>
<feature type="signal peptide" evidence="2">
    <location>
        <begin position="1"/>
        <end position="31"/>
    </location>
</feature>
<organism evidence="4 6">
    <name type="scientific">Ralstonia pickettii</name>
    <name type="common">Burkholderia pickettii</name>
    <dbReference type="NCBI Taxonomy" id="329"/>
    <lineage>
        <taxon>Bacteria</taxon>
        <taxon>Pseudomonadati</taxon>
        <taxon>Pseudomonadota</taxon>
        <taxon>Betaproteobacteria</taxon>
        <taxon>Burkholderiales</taxon>
        <taxon>Burkholderiaceae</taxon>
        <taxon>Ralstonia</taxon>
    </lineage>
</organism>
<gene>
    <name evidence="4" type="ORF">DEE74_10150</name>
    <name evidence="3" type="ORF">R38712_02279</name>
</gene>
<dbReference type="RefSeq" id="WP_012762243.1">
    <property type="nucleotide sequence ID" value="NZ_CATWFT010000005.1"/>
</dbReference>
<evidence type="ECO:0000256" key="2">
    <source>
        <dbReference type="SAM" id="SignalP"/>
    </source>
</evidence>
<dbReference type="EMBL" id="CATWFT010000005">
    <property type="protein sequence ID" value="CAJ0724204.1"/>
    <property type="molecule type" value="Genomic_DNA"/>
</dbReference>
<dbReference type="EMBL" id="QGBI01000008">
    <property type="protein sequence ID" value="MBX3890227.1"/>
    <property type="molecule type" value="Genomic_DNA"/>
</dbReference>
<accession>A0A2P4RLI6</accession>
<reference evidence="4" key="1">
    <citation type="submission" date="2018-06" db="EMBL/GenBank/DDBJ databases">
        <authorList>
            <person name="O'Rourke A."/>
        </authorList>
    </citation>
    <scope>NUCLEOTIDE SEQUENCE</scope>
    <source>
        <strain evidence="4">132550021-3</strain>
    </source>
</reference>
<proteinExistence type="predicted"/>
<protein>
    <submittedName>
        <fullName evidence="4">Uncharacterized protein</fullName>
    </submittedName>
</protein>
<evidence type="ECO:0000313" key="6">
    <source>
        <dbReference type="Proteomes" id="UP001199322"/>
    </source>
</evidence>
<evidence type="ECO:0000256" key="1">
    <source>
        <dbReference type="SAM" id="MobiDB-lite"/>
    </source>
</evidence>
<name>A0A2P4RLI6_RALPI</name>
<keyword evidence="5" id="KW-1185">Reference proteome</keyword>
<dbReference type="Proteomes" id="UP001199322">
    <property type="component" value="Unassembled WGS sequence"/>
</dbReference>
<evidence type="ECO:0000313" key="4">
    <source>
        <dbReference type="EMBL" id="MBX3890227.1"/>
    </source>
</evidence>